<organism evidence="2 3">
    <name type="scientific">Steinernema glaseri</name>
    <dbReference type="NCBI Taxonomy" id="37863"/>
    <lineage>
        <taxon>Eukaryota</taxon>
        <taxon>Metazoa</taxon>
        <taxon>Ecdysozoa</taxon>
        <taxon>Nematoda</taxon>
        <taxon>Chromadorea</taxon>
        <taxon>Rhabditida</taxon>
        <taxon>Tylenchina</taxon>
        <taxon>Panagrolaimomorpha</taxon>
        <taxon>Strongyloidoidea</taxon>
        <taxon>Steinernematidae</taxon>
        <taxon>Steinernema</taxon>
    </lineage>
</organism>
<reference evidence="3" key="1">
    <citation type="submission" date="2016-11" db="UniProtKB">
        <authorList>
            <consortium name="WormBaseParasite"/>
        </authorList>
    </citation>
    <scope>IDENTIFICATION</scope>
</reference>
<dbReference type="InterPro" id="IPR011009">
    <property type="entry name" value="Kinase-like_dom_sf"/>
</dbReference>
<dbReference type="GO" id="GO:0004672">
    <property type="term" value="F:protein kinase activity"/>
    <property type="evidence" value="ECO:0007669"/>
    <property type="project" value="InterPro"/>
</dbReference>
<evidence type="ECO:0000259" key="1">
    <source>
        <dbReference type="PROSITE" id="PS50011"/>
    </source>
</evidence>
<dbReference type="SUPFAM" id="SSF56112">
    <property type="entry name" value="Protein kinase-like (PK-like)"/>
    <property type="match status" value="1"/>
</dbReference>
<dbReference type="WBParaSite" id="L893_g26216.t1">
    <property type="protein sequence ID" value="L893_g26216.t1"/>
    <property type="gene ID" value="L893_g26216"/>
</dbReference>
<evidence type="ECO:0000313" key="3">
    <source>
        <dbReference type="WBParaSite" id="L893_g26216.t1"/>
    </source>
</evidence>
<proteinExistence type="predicted"/>
<protein>
    <submittedName>
        <fullName evidence="3">Protein kinase domain-containing protein</fullName>
    </submittedName>
</protein>
<name>A0A1I7ZHD3_9BILA</name>
<dbReference type="Gene3D" id="1.10.510.10">
    <property type="entry name" value="Transferase(Phosphotransferase) domain 1"/>
    <property type="match status" value="1"/>
</dbReference>
<sequence>MSAHALLSDLIASSEGISTDLTHRHISYTLFQLLCKVARLHSTGLVHGDICPENVRISRDGTTELLEDGTKSAKLSYKAPEFLLEMPITSEEVPVRRTKRLSHRNPLEHAVFCFAEEGCSVHHFGENGADGPDIGLNSFFQHESSGRDVRAEVGSVLLGFLEGFGPETM</sequence>
<feature type="domain" description="Protein kinase" evidence="1">
    <location>
        <begin position="1"/>
        <end position="169"/>
    </location>
</feature>
<dbReference type="Proteomes" id="UP000095287">
    <property type="component" value="Unplaced"/>
</dbReference>
<dbReference type="InterPro" id="IPR000719">
    <property type="entry name" value="Prot_kinase_dom"/>
</dbReference>
<evidence type="ECO:0000313" key="2">
    <source>
        <dbReference type="Proteomes" id="UP000095287"/>
    </source>
</evidence>
<dbReference type="GO" id="GO:0005524">
    <property type="term" value="F:ATP binding"/>
    <property type="evidence" value="ECO:0007669"/>
    <property type="project" value="InterPro"/>
</dbReference>
<accession>A0A1I7ZHD3</accession>
<dbReference type="AlphaFoldDB" id="A0A1I7ZHD3"/>
<keyword evidence="2" id="KW-1185">Reference proteome</keyword>
<dbReference type="PROSITE" id="PS50011">
    <property type="entry name" value="PROTEIN_KINASE_DOM"/>
    <property type="match status" value="1"/>
</dbReference>